<dbReference type="Pfam" id="PF12833">
    <property type="entry name" value="HTH_18"/>
    <property type="match status" value="1"/>
</dbReference>
<dbReference type="PANTHER" id="PTHR47894:SF1">
    <property type="entry name" value="HTH-TYPE TRANSCRIPTIONAL REGULATOR VQSM"/>
    <property type="match status" value="1"/>
</dbReference>
<organism evidence="5 6">
    <name type="scientific">Acinetobacter oleivorans</name>
    <dbReference type="NCBI Taxonomy" id="1148157"/>
    <lineage>
        <taxon>Bacteria</taxon>
        <taxon>Pseudomonadati</taxon>
        <taxon>Pseudomonadota</taxon>
        <taxon>Gammaproteobacteria</taxon>
        <taxon>Moraxellales</taxon>
        <taxon>Moraxellaceae</taxon>
        <taxon>Acinetobacter</taxon>
    </lineage>
</organism>
<keyword evidence="1" id="KW-0805">Transcription regulation</keyword>
<proteinExistence type="predicted"/>
<dbReference type="PROSITE" id="PS01124">
    <property type="entry name" value="HTH_ARAC_FAMILY_2"/>
    <property type="match status" value="1"/>
</dbReference>
<comment type="caution">
    <text evidence="5">The sequence shown here is derived from an EMBL/GenBank/DDBJ whole genome shotgun (WGS) entry which is preliminary data.</text>
</comment>
<dbReference type="InterPro" id="IPR020449">
    <property type="entry name" value="Tscrpt_reg_AraC-type_HTH"/>
</dbReference>
<dbReference type="SMART" id="SM00342">
    <property type="entry name" value="HTH_ARAC"/>
    <property type="match status" value="1"/>
</dbReference>
<evidence type="ECO:0000313" key="5">
    <source>
        <dbReference type="EMBL" id="MBE2163933.1"/>
    </source>
</evidence>
<evidence type="ECO:0000259" key="4">
    <source>
        <dbReference type="PROSITE" id="PS01124"/>
    </source>
</evidence>
<dbReference type="InterPro" id="IPR009057">
    <property type="entry name" value="Homeodomain-like_sf"/>
</dbReference>
<accession>A0ABR9NHM0</accession>
<keyword evidence="2" id="KW-0238">DNA-binding</keyword>
<gene>
    <name evidence="5" type="ORF">IIQ43_05190</name>
</gene>
<evidence type="ECO:0000313" key="6">
    <source>
        <dbReference type="Proteomes" id="UP000619170"/>
    </source>
</evidence>
<reference evidence="5 6" key="1">
    <citation type="submission" date="2020-10" db="EMBL/GenBank/DDBJ databases">
        <authorList>
            <person name="Mohd Rani F."/>
        </authorList>
    </citation>
    <scope>NUCLEOTIDE SEQUENCE [LARGE SCALE GENOMIC DNA]</scope>
    <source>
        <strain evidence="5 6">AC1583</strain>
    </source>
</reference>
<dbReference type="EMBL" id="JADAZL010000002">
    <property type="protein sequence ID" value="MBE2163933.1"/>
    <property type="molecule type" value="Genomic_DNA"/>
</dbReference>
<dbReference type="Gene3D" id="1.10.10.60">
    <property type="entry name" value="Homeodomain-like"/>
    <property type="match status" value="1"/>
</dbReference>
<protein>
    <submittedName>
        <fullName evidence="5">Helix-turn-helix domain-containing protein</fullName>
    </submittedName>
</protein>
<dbReference type="SUPFAM" id="SSF46689">
    <property type="entry name" value="Homeodomain-like"/>
    <property type="match status" value="1"/>
</dbReference>
<dbReference type="Proteomes" id="UP000619170">
    <property type="component" value="Unassembled WGS sequence"/>
</dbReference>
<dbReference type="PANTHER" id="PTHR47894">
    <property type="entry name" value="HTH-TYPE TRANSCRIPTIONAL REGULATOR GADX"/>
    <property type="match status" value="1"/>
</dbReference>
<dbReference type="RefSeq" id="WP_192833826.1">
    <property type="nucleotide sequence ID" value="NZ_JADAZL010000002.1"/>
</dbReference>
<feature type="domain" description="HTH araC/xylS-type" evidence="4">
    <location>
        <begin position="250"/>
        <end position="348"/>
    </location>
</feature>
<evidence type="ECO:0000256" key="3">
    <source>
        <dbReference type="ARBA" id="ARBA00023163"/>
    </source>
</evidence>
<dbReference type="InterPro" id="IPR032687">
    <property type="entry name" value="AraC-type_N"/>
</dbReference>
<reference evidence="6" key="2">
    <citation type="submission" date="2023-07" db="EMBL/GenBank/DDBJ databases">
        <title>Acinetobacter oleivorans assembled AC1583.</title>
        <authorList>
            <person name="Yeo C.C."/>
        </authorList>
    </citation>
    <scope>NUCLEOTIDE SEQUENCE [LARGE SCALE GENOMIC DNA]</scope>
    <source>
        <strain evidence="6">AC1583</strain>
    </source>
</reference>
<name>A0ABR9NHM0_9GAMM</name>
<sequence>MQDPFGLFHKTISISYARLLLEICEKYDISAAILLENTGLSLLDIKQYDAKMSAHQWSKLVANALRLTGNNRLGIEYGSALRPTAHGSLGFAFLSCVDVETALNLCQHFFCTRIQSFIPNWTFDEKLVYIYLDDVHPVKLGDEQQSQQLRAFLIESLLFGGIHLLELLIQENLEECEIFLDWCESSDYEEILNKNIKYHFNSKRNAIAFPLKYLKQSNPQGDLVAFQQAIQYCEKDKGLIVKDATHHLQNSIKMELLHNFNKNYPSLPEIAKRLNMSERTIKRHLQTQGTSFLQLLNEIRFKEAKKLLAKEQYNIQDIANLIGYEESTNFVRAFKKYSGITPHQYRKKLKS</sequence>
<evidence type="ECO:0000256" key="2">
    <source>
        <dbReference type="ARBA" id="ARBA00023125"/>
    </source>
</evidence>
<dbReference type="Pfam" id="PF12625">
    <property type="entry name" value="Arabinose_bd"/>
    <property type="match status" value="1"/>
</dbReference>
<keyword evidence="6" id="KW-1185">Reference proteome</keyword>
<evidence type="ECO:0000256" key="1">
    <source>
        <dbReference type="ARBA" id="ARBA00023015"/>
    </source>
</evidence>
<keyword evidence="3" id="KW-0804">Transcription</keyword>
<dbReference type="PRINTS" id="PR00032">
    <property type="entry name" value="HTHARAC"/>
</dbReference>
<dbReference type="InterPro" id="IPR018060">
    <property type="entry name" value="HTH_AraC"/>
</dbReference>